<gene>
    <name evidence="5" type="ORF">H7B90_10435</name>
</gene>
<dbReference type="InterPro" id="IPR018062">
    <property type="entry name" value="HTH_AraC-typ_CS"/>
</dbReference>
<dbReference type="Proteomes" id="UP000553776">
    <property type="component" value="Unassembled WGS sequence"/>
</dbReference>
<dbReference type="Pfam" id="PF12833">
    <property type="entry name" value="HTH_18"/>
    <property type="match status" value="1"/>
</dbReference>
<dbReference type="InterPro" id="IPR020449">
    <property type="entry name" value="Tscrpt_reg_AraC-type_HTH"/>
</dbReference>
<dbReference type="PROSITE" id="PS01124">
    <property type="entry name" value="HTH_ARAC_FAMILY_2"/>
    <property type="match status" value="1"/>
</dbReference>
<dbReference type="PRINTS" id="PR00032">
    <property type="entry name" value="HTHARAC"/>
</dbReference>
<dbReference type="InterPro" id="IPR003313">
    <property type="entry name" value="AraC-bd"/>
</dbReference>
<evidence type="ECO:0000313" key="6">
    <source>
        <dbReference type="Proteomes" id="UP000553776"/>
    </source>
</evidence>
<dbReference type="Gene3D" id="2.60.120.10">
    <property type="entry name" value="Jelly Rolls"/>
    <property type="match status" value="1"/>
</dbReference>
<dbReference type="SUPFAM" id="SSF46689">
    <property type="entry name" value="Homeodomain-like"/>
    <property type="match status" value="2"/>
</dbReference>
<dbReference type="Gene3D" id="1.10.10.60">
    <property type="entry name" value="Homeodomain-like"/>
    <property type="match status" value="2"/>
</dbReference>
<dbReference type="GO" id="GO:0003700">
    <property type="term" value="F:DNA-binding transcription factor activity"/>
    <property type="evidence" value="ECO:0007669"/>
    <property type="project" value="InterPro"/>
</dbReference>
<dbReference type="InterPro" id="IPR018060">
    <property type="entry name" value="HTH_AraC"/>
</dbReference>
<dbReference type="InterPro" id="IPR037923">
    <property type="entry name" value="HTH-like"/>
</dbReference>
<dbReference type="InterPro" id="IPR014710">
    <property type="entry name" value="RmlC-like_jellyroll"/>
</dbReference>
<keyword evidence="3" id="KW-0804">Transcription</keyword>
<evidence type="ECO:0000256" key="2">
    <source>
        <dbReference type="ARBA" id="ARBA00023125"/>
    </source>
</evidence>
<dbReference type="PROSITE" id="PS00041">
    <property type="entry name" value="HTH_ARAC_FAMILY_1"/>
    <property type="match status" value="1"/>
</dbReference>
<evidence type="ECO:0000256" key="3">
    <source>
        <dbReference type="ARBA" id="ARBA00023163"/>
    </source>
</evidence>
<dbReference type="RefSeq" id="WP_185135807.1">
    <property type="nucleotide sequence ID" value="NZ_JACJVR010000039.1"/>
</dbReference>
<evidence type="ECO:0000259" key="4">
    <source>
        <dbReference type="PROSITE" id="PS01124"/>
    </source>
</evidence>
<proteinExistence type="predicted"/>
<keyword evidence="2" id="KW-0238">DNA-binding</keyword>
<reference evidence="5 6" key="1">
    <citation type="submission" date="2020-08" db="EMBL/GenBank/DDBJ databases">
        <title>Cohnella phylogeny.</title>
        <authorList>
            <person name="Dunlap C."/>
        </authorList>
    </citation>
    <scope>NUCLEOTIDE SEQUENCE [LARGE SCALE GENOMIC DNA]</scope>
    <source>
        <strain evidence="5 6">DSM 25239</strain>
    </source>
</reference>
<feature type="domain" description="HTH araC/xylS-type" evidence="4">
    <location>
        <begin position="182"/>
        <end position="280"/>
    </location>
</feature>
<accession>A0A841U1K7</accession>
<dbReference type="SMART" id="SM00342">
    <property type="entry name" value="HTH_ARAC"/>
    <property type="match status" value="1"/>
</dbReference>
<dbReference type="EMBL" id="JACJVR010000039">
    <property type="protein sequence ID" value="MBB6691814.1"/>
    <property type="molecule type" value="Genomic_DNA"/>
</dbReference>
<sequence length="282" mass="32533">MELESRSYGSARDLYVEYVKRTRPYTMTVDHFHSFYEIYYLLSGSRIYFVQDRTYRVEQGDLVFLGKNVLHKTMQGESASHERFIVHFGDDFVRQRGGAHAELLLEPFRQSGPVIRLPREEQRAVDRLVRRMAEEIGTKPPGYELVPPAAVADLLLLAARHVREQAPLPAYENLSPKEAKISEVVRYINANYHTPLKLGELADRFYVSRHHLSRTFKEVTGFAFSDYLVLTRVKEAQALLRDTDRPIADIASATGFDNFSHFGKTFKKITRQSPREYRKGSG</sequence>
<name>A0A841U1K7_9BACL</name>
<dbReference type="PANTHER" id="PTHR43280">
    <property type="entry name" value="ARAC-FAMILY TRANSCRIPTIONAL REGULATOR"/>
    <property type="match status" value="1"/>
</dbReference>
<evidence type="ECO:0000256" key="1">
    <source>
        <dbReference type="ARBA" id="ARBA00023015"/>
    </source>
</evidence>
<comment type="caution">
    <text evidence="5">The sequence shown here is derived from an EMBL/GenBank/DDBJ whole genome shotgun (WGS) entry which is preliminary data.</text>
</comment>
<keyword evidence="1" id="KW-0805">Transcription regulation</keyword>
<dbReference type="InterPro" id="IPR009057">
    <property type="entry name" value="Homeodomain-like_sf"/>
</dbReference>
<keyword evidence="6" id="KW-1185">Reference proteome</keyword>
<organism evidence="5 6">
    <name type="scientific">Cohnella xylanilytica</name>
    <dbReference type="NCBI Taxonomy" id="557555"/>
    <lineage>
        <taxon>Bacteria</taxon>
        <taxon>Bacillati</taxon>
        <taxon>Bacillota</taxon>
        <taxon>Bacilli</taxon>
        <taxon>Bacillales</taxon>
        <taxon>Paenibacillaceae</taxon>
        <taxon>Cohnella</taxon>
    </lineage>
</organism>
<dbReference type="GO" id="GO:0043565">
    <property type="term" value="F:sequence-specific DNA binding"/>
    <property type="evidence" value="ECO:0007669"/>
    <property type="project" value="InterPro"/>
</dbReference>
<protein>
    <submittedName>
        <fullName evidence="5">Helix-turn-helix transcriptional regulator</fullName>
    </submittedName>
</protein>
<evidence type="ECO:0000313" key="5">
    <source>
        <dbReference type="EMBL" id="MBB6691814.1"/>
    </source>
</evidence>
<dbReference type="AlphaFoldDB" id="A0A841U1K7"/>
<dbReference type="SUPFAM" id="SSF51215">
    <property type="entry name" value="Regulatory protein AraC"/>
    <property type="match status" value="1"/>
</dbReference>
<dbReference type="Pfam" id="PF02311">
    <property type="entry name" value="AraC_binding"/>
    <property type="match status" value="1"/>
</dbReference>
<dbReference type="PANTHER" id="PTHR43280:SF34">
    <property type="entry name" value="ARAC-FAMILY TRANSCRIPTIONAL REGULATOR"/>
    <property type="match status" value="1"/>
</dbReference>